<sequence>MAYAIAMPTHVAYTVGIPNPREAQMPTTRDEEIASRYVTQHALTLGRQKAVALGRAAARLHRETDGQRLQLLTRIYPAR</sequence>
<accession>A0A8J3QDQ0</accession>
<protein>
    <submittedName>
        <fullName evidence="1">Uncharacterized protein</fullName>
    </submittedName>
</protein>
<comment type="caution">
    <text evidence="1">The sequence shown here is derived from an EMBL/GenBank/DDBJ whole genome shotgun (WGS) entry which is preliminary data.</text>
</comment>
<reference evidence="1" key="1">
    <citation type="submission" date="2021-01" db="EMBL/GenBank/DDBJ databases">
        <title>Whole genome shotgun sequence of Rhizocola hellebori NBRC 109834.</title>
        <authorList>
            <person name="Komaki H."/>
            <person name="Tamura T."/>
        </authorList>
    </citation>
    <scope>NUCLEOTIDE SEQUENCE</scope>
    <source>
        <strain evidence="1">NBRC 109834</strain>
    </source>
</reference>
<evidence type="ECO:0000313" key="1">
    <source>
        <dbReference type="EMBL" id="GIH07446.1"/>
    </source>
</evidence>
<proteinExistence type="predicted"/>
<gene>
    <name evidence="1" type="ORF">Rhe02_55130</name>
</gene>
<name>A0A8J3QDQ0_9ACTN</name>
<dbReference type="EMBL" id="BONY01000036">
    <property type="protein sequence ID" value="GIH07446.1"/>
    <property type="molecule type" value="Genomic_DNA"/>
</dbReference>
<dbReference type="Proteomes" id="UP000612899">
    <property type="component" value="Unassembled WGS sequence"/>
</dbReference>
<dbReference type="AlphaFoldDB" id="A0A8J3QDQ0"/>
<organism evidence="1 2">
    <name type="scientific">Rhizocola hellebori</name>
    <dbReference type="NCBI Taxonomy" id="1392758"/>
    <lineage>
        <taxon>Bacteria</taxon>
        <taxon>Bacillati</taxon>
        <taxon>Actinomycetota</taxon>
        <taxon>Actinomycetes</taxon>
        <taxon>Micromonosporales</taxon>
        <taxon>Micromonosporaceae</taxon>
        <taxon>Rhizocola</taxon>
    </lineage>
</organism>
<evidence type="ECO:0000313" key="2">
    <source>
        <dbReference type="Proteomes" id="UP000612899"/>
    </source>
</evidence>
<keyword evidence="2" id="KW-1185">Reference proteome</keyword>